<proteinExistence type="predicted"/>
<dbReference type="EMBL" id="JAJPPU010000002">
    <property type="protein sequence ID" value="MCD8473192.1"/>
    <property type="molecule type" value="Genomic_DNA"/>
</dbReference>
<evidence type="ECO:0000313" key="4">
    <source>
        <dbReference type="Proteomes" id="UP001430701"/>
    </source>
</evidence>
<dbReference type="AlphaFoldDB" id="Z9JHD7"/>
<evidence type="ECO:0000313" key="1">
    <source>
        <dbReference type="EMBL" id="EWS77564.1"/>
    </source>
</evidence>
<evidence type="ECO:0000313" key="3">
    <source>
        <dbReference type="Proteomes" id="UP000020406"/>
    </source>
</evidence>
<protein>
    <submittedName>
        <fullName evidence="1">Uncharacterized protein</fullName>
    </submittedName>
</protein>
<accession>Z9JHD7</accession>
<dbReference type="EMBL" id="JDSQ01000018">
    <property type="protein sequence ID" value="EWS77564.1"/>
    <property type="molecule type" value="Genomic_DNA"/>
</dbReference>
<name>Z9JHD7_9GAMM</name>
<organism evidence="1 3">
    <name type="scientific">Xylella taiwanensis</name>
    <dbReference type="NCBI Taxonomy" id="1444770"/>
    <lineage>
        <taxon>Bacteria</taxon>
        <taxon>Pseudomonadati</taxon>
        <taxon>Pseudomonadota</taxon>
        <taxon>Gammaproteobacteria</taxon>
        <taxon>Lysobacterales</taxon>
        <taxon>Lysobacteraceae</taxon>
        <taxon>Xylella</taxon>
    </lineage>
</organism>
<dbReference type="GeneID" id="68900080"/>
<reference evidence="1 3" key="1">
    <citation type="journal article" date="2014" name="Genome Announc.">
        <title>Draft Genome Sequence of Xylella fastidiosa Pear Leaf Scorch Strain in Taiwan.</title>
        <authorList>
            <person name="Su C.C."/>
            <person name="Deng W.L."/>
            <person name="Jan F.J."/>
            <person name="Chang C.J."/>
            <person name="Huang H."/>
            <person name="Chen J."/>
        </authorList>
    </citation>
    <scope>NUCLEOTIDE SEQUENCE [LARGE SCALE GENOMIC DNA]</scope>
    <source>
        <strain evidence="1 3">PLS229</strain>
    </source>
</reference>
<dbReference type="PATRIC" id="fig|1444770.3.peg.2406"/>
<dbReference type="KEGG" id="xtw:AB672_02165"/>
<keyword evidence="4" id="KW-1185">Reference proteome</keyword>
<dbReference type="RefSeq" id="WP_038271999.1">
    <property type="nucleotide sequence ID" value="NZ_CP053627.1"/>
</dbReference>
<reference evidence="2" key="2">
    <citation type="submission" date="2021-11" db="EMBL/GenBank/DDBJ databases">
        <title>Genome sequence of Xylella taiwanensis PLS432.</title>
        <authorList>
            <person name="Weng L.-W."/>
            <person name="Su C.-C."/>
            <person name="Tsai C.-W."/>
            <person name="Kuo C.-H."/>
        </authorList>
    </citation>
    <scope>NUCLEOTIDE SEQUENCE</scope>
    <source>
        <strain evidence="2">PLS432</strain>
    </source>
</reference>
<dbReference type="Proteomes" id="UP001430701">
    <property type="component" value="Unassembled WGS sequence"/>
</dbReference>
<evidence type="ECO:0000313" key="2">
    <source>
        <dbReference type="EMBL" id="MCD8473192.1"/>
    </source>
</evidence>
<sequence>MVSLLARVAIEHFGSGTTSNAVVLSSVRIICADDDQYRYKVTAGDRYSGVCMDGTDKSGTDHQSVLVGESGNAYVFA</sequence>
<gene>
    <name evidence="1" type="ORF">AF72_10135</name>
    <name evidence="2" type="ORF">LPH55_06915</name>
</gene>
<comment type="caution">
    <text evidence="1">The sequence shown here is derived from an EMBL/GenBank/DDBJ whole genome shotgun (WGS) entry which is preliminary data.</text>
</comment>
<dbReference type="Proteomes" id="UP000020406">
    <property type="component" value="Unassembled WGS sequence"/>
</dbReference>